<feature type="region of interest" description="Disordered" evidence="2">
    <location>
        <begin position="1"/>
        <end position="20"/>
    </location>
</feature>
<sequence>MSERGKGATDTDPEMTPEASAEALIEMRGELKAYLRIINQPDPPFTPEEQQKTAGIRDLVGLHRELRKQEDGEPYNELIVSNAELLEQTALNKLGQTARSSVAPAAVVHDPAAVSLPPVIERPPQMTRDKSGKLIPAFKLDRRTVARKPSSLPRLGEIMEEYLEKRRLKSGPKGAKDIKTARARLDVFIELIGDHPVDTYNPTDLQAFIELMQFWPGDNNLRDPSMSAMQIIEGNRDLHLQPLTLKSLQEGYLAVVKAAIRSLMTEGEYPDPFAGTKLVYPSTAAVAVKSEPLATEKISQVFRAGVASGLMEDVMLPLLGHLTGRRIGLLIHLTGNDFREKFSGVWVAQLASVKKIDGVWVSTPHKTDASTTYFVLHEFLSEIGFIEWAVRQKGRFLFPNLMRLADPSKSASSYMNRLFERAGIKQKNRKGEDGESGGREVFHSLRGGNIDDMRNAKIEGRARRMQSGHQVGSDEHDNYGFMNLGERQAREIAALPLDPGIDFSVFRGLDFDRIARKKRLSGPKPQKM</sequence>
<dbReference type="SUPFAM" id="SSF56349">
    <property type="entry name" value="DNA breaking-rejoining enzymes"/>
    <property type="match status" value="1"/>
</dbReference>
<evidence type="ECO:0000313" key="3">
    <source>
        <dbReference type="EMBL" id="MDQ1184191.1"/>
    </source>
</evidence>
<dbReference type="InterPro" id="IPR011010">
    <property type="entry name" value="DNA_brk_join_enz"/>
</dbReference>
<evidence type="ECO:0000256" key="2">
    <source>
        <dbReference type="SAM" id="MobiDB-lite"/>
    </source>
</evidence>
<protein>
    <submittedName>
        <fullName evidence="3">Integrase</fullName>
    </submittedName>
</protein>
<comment type="caution">
    <text evidence="3">The sequence shown here is derived from an EMBL/GenBank/DDBJ whole genome shotgun (WGS) entry which is preliminary data.</text>
</comment>
<dbReference type="EMBL" id="JAUTBL010000001">
    <property type="protein sequence ID" value="MDQ1184191.1"/>
    <property type="molecule type" value="Genomic_DNA"/>
</dbReference>
<dbReference type="RefSeq" id="WP_306929523.1">
    <property type="nucleotide sequence ID" value="NZ_JAUTBL010000001.1"/>
</dbReference>
<keyword evidence="4" id="KW-1185">Reference proteome</keyword>
<dbReference type="InterPro" id="IPR013762">
    <property type="entry name" value="Integrase-like_cat_sf"/>
</dbReference>
<proteinExistence type="predicted"/>
<organism evidence="3 4">
    <name type="scientific">Agrobacterium larrymoorei</name>
    <dbReference type="NCBI Taxonomy" id="160699"/>
    <lineage>
        <taxon>Bacteria</taxon>
        <taxon>Pseudomonadati</taxon>
        <taxon>Pseudomonadota</taxon>
        <taxon>Alphaproteobacteria</taxon>
        <taxon>Hyphomicrobiales</taxon>
        <taxon>Rhizobiaceae</taxon>
        <taxon>Rhizobium/Agrobacterium group</taxon>
        <taxon>Agrobacterium</taxon>
    </lineage>
</organism>
<gene>
    <name evidence="3" type="ORF">QE408_001313</name>
</gene>
<evidence type="ECO:0000313" key="4">
    <source>
        <dbReference type="Proteomes" id="UP001224781"/>
    </source>
</evidence>
<dbReference type="Gene3D" id="1.10.443.10">
    <property type="entry name" value="Intergrase catalytic core"/>
    <property type="match status" value="1"/>
</dbReference>
<evidence type="ECO:0000256" key="1">
    <source>
        <dbReference type="ARBA" id="ARBA00023172"/>
    </source>
</evidence>
<name>A0ABU0UGX6_9HYPH</name>
<reference evidence="3 4" key="1">
    <citation type="submission" date="2023-07" db="EMBL/GenBank/DDBJ databases">
        <title>Functional and genomic diversity of the sorghum phyllosphere microbiome.</title>
        <authorList>
            <person name="Shade A."/>
        </authorList>
    </citation>
    <scope>NUCLEOTIDE SEQUENCE [LARGE SCALE GENOMIC DNA]</scope>
    <source>
        <strain evidence="3 4">SORGH_AS_1126</strain>
    </source>
</reference>
<dbReference type="Proteomes" id="UP001224781">
    <property type="component" value="Unassembled WGS sequence"/>
</dbReference>
<keyword evidence="1" id="KW-0233">DNA recombination</keyword>
<accession>A0ABU0UGX6</accession>